<proteinExistence type="predicted"/>
<organism evidence="3 4">
    <name type="scientific">Pontibacter mangrovi</name>
    <dbReference type="NCBI Taxonomy" id="2589816"/>
    <lineage>
        <taxon>Bacteria</taxon>
        <taxon>Pseudomonadati</taxon>
        <taxon>Bacteroidota</taxon>
        <taxon>Cytophagia</taxon>
        <taxon>Cytophagales</taxon>
        <taxon>Hymenobacteraceae</taxon>
        <taxon>Pontibacter</taxon>
    </lineage>
</organism>
<feature type="transmembrane region" description="Helical" evidence="1">
    <location>
        <begin position="129"/>
        <end position="149"/>
    </location>
</feature>
<dbReference type="Proteomes" id="UP000316727">
    <property type="component" value="Unassembled WGS sequence"/>
</dbReference>
<feature type="domain" description="Signal transduction histidine kinase internal region" evidence="2">
    <location>
        <begin position="187"/>
        <end position="261"/>
    </location>
</feature>
<dbReference type="InterPro" id="IPR050640">
    <property type="entry name" value="Bact_2-comp_sensor_kinase"/>
</dbReference>
<evidence type="ECO:0000256" key="1">
    <source>
        <dbReference type="SAM" id="Phobius"/>
    </source>
</evidence>
<keyword evidence="1" id="KW-0472">Membrane</keyword>
<feature type="transmembrane region" description="Helical" evidence="1">
    <location>
        <begin position="88"/>
        <end position="109"/>
    </location>
</feature>
<sequence length="371" mass="43217">MFAVDEMCCDLPKECVVLCMPNSTSYRTILYHILAWAVFITYEVLLVELISPTKTAWWEWACWYTVNICLFYFFAHVVLQYTVKHKQLLLLPLLVPAIIAGYITIQVGMEDVINLFRETPKSFTLNKVFLLRSTWRCIYFLGFSTAYWFTRQTIRNTKHINHMKLQRLQAEQDKAELTKGLARSQNALLQAQISPHLLFNTLNFIYNSVQDVSPKASKGVLLLSEVMHYALQRVHEDGKTDLQHEIEHIERYIELNQLRFSYPLHLQLKCSGQLQGRIPPLILLTFVENIFKHGDLTDPSQAASIILSYNQNQLHFSTKNKKRKHRPGRGYGIGIQNAKTRLDEFYSEDKYTLAIQEDEQQHSVCLKIKLT</sequence>
<comment type="caution">
    <text evidence="3">The sequence shown here is derived from an EMBL/GenBank/DDBJ whole genome shotgun (WGS) entry which is preliminary data.</text>
</comment>
<feature type="transmembrane region" description="Helical" evidence="1">
    <location>
        <begin position="29"/>
        <end position="51"/>
    </location>
</feature>
<keyword evidence="1" id="KW-1133">Transmembrane helix</keyword>
<accession>A0A501W6W4</accession>
<dbReference type="InterPro" id="IPR010559">
    <property type="entry name" value="Sig_transdc_His_kin_internal"/>
</dbReference>
<dbReference type="Gene3D" id="3.30.565.10">
    <property type="entry name" value="Histidine kinase-like ATPase, C-terminal domain"/>
    <property type="match status" value="1"/>
</dbReference>
<dbReference type="InterPro" id="IPR036890">
    <property type="entry name" value="HATPase_C_sf"/>
</dbReference>
<dbReference type="AlphaFoldDB" id="A0A501W6W4"/>
<name>A0A501W6W4_9BACT</name>
<evidence type="ECO:0000259" key="2">
    <source>
        <dbReference type="Pfam" id="PF06580"/>
    </source>
</evidence>
<evidence type="ECO:0000313" key="3">
    <source>
        <dbReference type="EMBL" id="TPE42557.1"/>
    </source>
</evidence>
<dbReference type="PANTHER" id="PTHR34220:SF7">
    <property type="entry name" value="SENSOR HISTIDINE KINASE YPDA"/>
    <property type="match status" value="1"/>
</dbReference>
<dbReference type="GO" id="GO:0000155">
    <property type="term" value="F:phosphorelay sensor kinase activity"/>
    <property type="evidence" value="ECO:0007669"/>
    <property type="project" value="InterPro"/>
</dbReference>
<dbReference type="EMBL" id="VFRQ01000011">
    <property type="protein sequence ID" value="TPE42557.1"/>
    <property type="molecule type" value="Genomic_DNA"/>
</dbReference>
<gene>
    <name evidence="3" type="ORF">FJM65_17215</name>
</gene>
<dbReference type="GO" id="GO:0016020">
    <property type="term" value="C:membrane"/>
    <property type="evidence" value="ECO:0007669"/>
    <property type="project" value="InterPro"/>
</dbReference>
<reference evidence="3 4" key="1">
    <citation type="submission" date="2019-06" db="EMBL/GenBank/DDBJ databases">
        <title>A novel bacterium of genus Pontibacter, isolated from marine sediment.</title>
        <authorList>
            <person name="Huang H."/>
            <person name="Mo K."/>
            <person name="Hu Y."/>
        </authorList>
    </citation>
    <scope>NUCLEOTIDE SEQUENCE [LARGE SCALE GENOMIC DNA]</scope>
    <source>
        <strain evidence="3 4">HB172049</strain>
    </source>
</reference>
<dbReference type="OrthoDB" id="9792992at2"/>
<feature type="transmembrane region" description="Helical" evidence="1">
    <location>
        <begin position="57"/>
        <end position="79"/>
    </location>
</feature>
<protein>
    <recommendedName>
        <fullName evidence="2">Signal transduction histidine kinase internal region domain-containing protein</fullName>
    </recommendedName>
</protein>
<dbReference type="PANTHER" id="PTHR34220">
    <property type="entry name" value="SENSOR HISTIDINE KINASE YPDA"/>
    <property type="match status" value="1"/>
</dbReference>
<keyword evidence="1" id="KW-0812">Transmembrane</keyword>
<dbReference type="Pfam" id="PF06580">
    <property type="entry name" value="His_kinase"/>
    <property type="match status" value="1"/>
</dbReference>
<evidence type="ECO:0000313" key="4">
    <source>
        <dbReference type="Proteomes" id="UP000316727"/>
    </source>
</evidence>
<keyword evidence="4" id="KW-1185">Reference proteome</keyword>